<comment type="cofactor">
    <cofactor evidence="1">
        <name>a divalent metal cation</name>
        <dbReference type="ChEBI" id="CHEBI:60240"/>
    </cofactor>
</comment>
<feature type="domain" description="Endoribonuclease YicC-like C-terminal" evidence="7">
    <location>
        <begin position="174"/>
        <end position="290"/>
    </location>
</feature>
<evidence type="ECO:0000256" key="3">
    <source>
        <dbReference type="ARBA" id="ARBA00022759"/>
    </source>
</evidence>
<keyword evidence="9" id="KW-1185">Reference proteome</keyword>
<evidence type="ECO:0000259" key="7">
    <source>
        <dbReference type="Pfam" id="PF08340"/>
    </source>
</evidence>
<dbReference type="OrthoDB" id="9771229at2"/>
<dbReference type="InterPro" id="IPR013551">
    <property type="entry name" value="YicC-like_C"/>
</dbReference>
<dbReference type="GO" id="GO:0004521">
    <property type="term" value="F:RNA endonuclease activity"/>
    <property type="evidence" value="ECO:0007669"/>
    <property type="project" value="InterPro"/>
</dbReference>
<dbReference type="HOGENOM" id="CLU_076609_1_0_0"/>
<evidence type="ECO:0000256" key="2">
    <source>
        <dbReference type="ARBA" id="ARBA00022722"/>
    </source>
</evidence>
<keyword evidence="2" id="KW-0540">Nuclease</keyword>
<dbReference type="EMBL" id="CU466930">
    <property type="protein sequence ID" value="CAO80780.1"/>
    <property type="molecule type" value="Genomic_DNA"/>
</dbReference>
<evidence type="ECO:0000313" key="8">
    <source>
        <dbReference type="EMBL" id="CAO80780.1"/>
    </source>
</evidence>
<dbReference type="STRING" id="459349.CLOAM0907"/>
<keyword evidence="3" id="KW-0255">Endonuclease</keyword>
<comment type="similarity">
    <text evidence="5">Belongs to the YicC/YloC family.</text>
</comment>
<dbReference type="NCBIfam" id="TIGR00255">
    <property type="entry name" value="YicC/YloC family endoribonuclease"/>
    <property type="match status" value="1"/>
</dbReference>
<evidence type="ECO:0000256" key="5">
    <source>
        <dbReference type="ARBA" id="ARBA00035648"/>
    </source>
</evidence>
<gene>
    <name evidence="8" type="ordered locus">CLOAM0907</name>
</gene>
<protein>
    <recommendedName>
        <fullName evidence="10">YicC family protein</fullName>
    </recommendedName>
</protein>
<dbReference type="Pfam" id="PF08340">
    <property type="entry name" value="YicC-like_C"/>
    <property type="match status" value="1"/>
</dbReference>
<evidence type="ECO:0008006" key="10">
    <source>
        <dbReference type="Google" id="ProtNLM"/>
    </source>
</evidence>
<organism evidence="8 9">
    <name type="scientific">Cloacimonas acidaminovorans (strain Evry)</name>
    <dbReference type="NCBI Taxonomy" id="459349"/>
    <lineage>
        <taxon>Bacteria</taxon>
        <taxon>Pseudomonadati</taxon>
        <taxon>Candidatus Cloacimonadota</taxon>
        <taxon>Candidatus Cloacimonadia</taxon>
        <taxon>Candidatus Cloacimonadales</taxon>
        <taxon>Candidatus Cloacimonadaceae</taxon>
        <taxon>Candidatus Cloacimonas</taxon>
    </lineage>
</organism>
<evidence type="ECO:0000259" key="6">
    <source>
        <dbReference type="Pfam" id="PF03755"/>
    </source>
</evidence>
<evidence type="ECO:0000313" key="9">
    <source>
        <dbReference type="Proteomes" id="UP000002019"/>
    </source>
</evidence>
<dbReference type="InterPro" id="IPR013527">
    <property type="entry name" value="YicC-like_N"/>
</dbReference>
<dbReference type="AlphaFoldDB" id="B0VHG5"/>
<accession>B0VHG5</accession>
<dbReference type="Pfam" id="PF03755">
    <property type="entry name" value="YicC-like_N"/>
    <property type="match status" value="1"/>
</dbReference>
<reference evidence="8 9" key="1">
    <citation type="journal article" date="2008" name="J. Bacteriol.">
        <title>'Candidatus Cloacamonas acidaminovorans': genome sequence reconstruction provides a first glimpse of a new bacterial division.</title>
        <authorList>
            <person name="Pelletier E."/>
            <person name="Kreimeyer A."/>
            <person name="Bocs S."/>
            <person name="Rouy Z."/>
            <person name="Gyapay G."/>
            <person name="Chouari R."/>
            <person name="Riviere D."/>
            <person name="Ganesan A."/>
            <person name="Daegelen P."/>
            <person name="Sghir A."/>
            <person name="Cohen G.N."/>
            <person name="Medigue C."/>
            <person name="Weissenbach J."/>
            <person name="Le Paslier D."/>
        </authorList>
    </citation>
    <scope>NUCLEOTIDE SEQUENCE [LARGE SCALE GENOMIC DNA]</scope>
    <source>
        <strain evidence="9">Evry</strain>
    </source>
</reference>
<dbReference type="GO" id="GO:0016787">
    <property type="term" value="F:hydrolase activity"/>
    <property type="evidence" value="ECO:0007669"/>
    <property type="project" value="UniProtKB-KW"/>
</dbReference>
<dbReference type="PANTHER" id="PTHR30636:SF3">
    <property type="entry name" value="UPF0701 PROTEIN YICC"/>
    <property type="match status" value="1"/>
</dbReference>
<dbReference type="eggNOG" id="COG1561">
    <property type="taxonomic scope" value="Bacteria"/>
</dbReference>
<proteinExistence type="inferred from homology"/>
<dbReference type="Proteomes" id="UP000002019">
    <property type="component" value="Chromosome"/>
</dbReference>
<dbReference type="RefSeq" id="WP_015424638.1">
    <property type="nucleotide sequence ID" value="NC_020449.1"/>
</dbReference>
<name>B0VHG5_CLOAI</name>
<evidence type="ECO:0000256" key="4">
    <source>
        <dbReference type="ARBA" id="ARBA00022801"/>
    </source>
</evidence>
<dbReference type="KEGG" id="caci:CLOAM0907"/>
<keyword evidence="4" id="KW-0378">Hydrolase</keyword>
<sequence length="291" mass="33572">MKSMTGFGNALISRDNINLELEIKSINARFLDLRIFLPRELSFYETEIRRQIIKSISRGAIEVRVNFSDHREPKLVLDKTKLLKYNELAIEAAQLLASEEVISIEFLLQEPGVIESVDRLAEDEILANVLNEALAQALQRIKESMLEEGEQIKQVLCDSMQQIEKAINAVSELCEPFKKELFTTMHRHIEELIGSYKVENLEQRLIQELAIYVDKYDIGEELSRLRAHLKTFISTLQEEGDIGKTLNFIIQEMQREANTLGSKFSTTQSFPWILTIKEEIEKCREIIQNVA</sequence>
<evidence type="ECO:0000256" key="1">
    <source>
        <dbReference type="ARBA" id="ARBA00001968"/>
    </source>
</evidence>
<dbReference type="PANTHER" id="PTHR30636">
    <property type="entry name" value="UPF0701 PROTEIN YICC"/>
    <property type="match status" value="1"/>
</dbReference>
<feature type="domain" description="Endoribonuclease YicC-like N-terminal" evidence="6">
    <location>
        <begin position="1"/>
        <end position="153"/>
    </location>
</feature>
<dbReference type="InterPro" id="IPR005229">
    <property type="entry name" value="YicC/YloC-like"/>
</dbReference>